<dbReference type="KEGG" id="bze:COCCADRAFT_457"/>
<dbReference type="Proteomes" id="UP000053841">
    <property type="component" value="Unassembled WGS sequence"/>
</dbReference>
<reference evidence="1 2" key="1">
    <citation type="journal article" date="2013" name="PLoS Genet.">
        <title>Comparative genome structure, secondary metabolite, and effector coding capacity across Cochliobolus pathogens.</title>
        <authorList>
            <person name="Condon B.J."/>
            <person name="Leng Y."/>
            <person name="Wu D."/>
            <person name="Bushley K.E."/>
            <person name="Ohm R.A."/>
            <person name="Otillar R."/>
            <person name="Martin J."/>
            <person name="Schackwitz W."/>
            <person name="Grimwood J."/>
            <person name="MohdZainudin N."/>
            <person name="Xue C."/>
            <person name="Wang R."/>
            <person name="Manning V.A."/>
            <person name="Dhillon B."/>
            <person name="Tu Z.J."/>
            <person name="Steffenson B.J."/>
            <person name="Salamov A."/>
            <person name="Sun H."/>
            <person name="Lowry S."/>
            <person name="LaButti K."/>
            <person name="Han J."/>
            <person name="Copeland A."/>
            <person name="Lindquist E."/>
            <person name="Barry K."/>
            <person name="Schmutz J."/>
            <person name="Baker S.E."/>
            <person name="Ciuffetti L.M."/>
            <person name="Grigoriev I.V."/>
            <person name="Zhong S."/>
            <person name="Turgeon B.G."/>
        </authorList>
    </citation>
    <scope>NUCLEOTIDE SEQUENCE [LARGE SCALE GENOMIC DNA]</scope>
    <source>
        <strain evidence="1 2">26-R-13</strain>
    </source>
</reference>
<evidence type="ECO:0000313" key="2">
    <source>
        <dbReference type="Proteomes" id="UP000053841"/>
    </source>
</evidence>
<protein>
    <submittedName>
        <fullName evidence="1">Uncharacterized protein</fullName>
    </submittedName>
</protein>
<accession>W6YMK3</accession>
<dbReference type="HOGENOM" id="CLU_2305587_0_0_1"/>
<dbReference type="PROSITE" id="PS51257">
    <property type="entry name" value="PROKAR_LIPOPROTEIN"/>
    <property type="match status" value="1"/>
</dbReference>
<name>W6YMK3_COCC2</name>
<dbReference type="RefSeq" id="XP_007706662.1">
    <property type="nucleotide sequence ID" value="XM_007708472.1"/>
</dbReference>
<gene>
    <name evidence="1" type="ORF">COCCADRAFT_457</name>
</gene>
<evidence type="ECO:0000313" key="1">
    <source>
        <dbReference type="EMBL" id="EUC39055.1"/>
    </source>
</evidence>
<keyword evidence="2" id="KW-1185">Reference proteome</keyword>
<dbReference type="AlphaFoldDB" id="W6YMK3"/>
<sequence length="100" mass="10891">MVFLARSPIPVYQYPSTAACDYCGLHLTCSKVSPKHDGYNQSTPSDLQPRLGARWSRLFGGHFGPAFACVSDLEKQRCQLGTSSICLYDDPTTVESGATD</sequence>
<dbReference type="EMBL" id="KI964539">
    <property type="protein sequence ID" value="EUC39055.1"/>
    <property type="molecule type" value="Genomic_DNA"/>
</dbReference>
<organism evidence="1 2">
    <name type="scientific">Cochliobolus carbonum (strain 26-R-13)</name>
    <name type="common">Maize leaf spot fungus</name>
    <name type="synonym">Bipolaris zeicola</name>
    <dbReference type="NCBI Taxonomy" id="930089"/>
    <lineage>
        <taxon>Eukaryota</taxon>
        <taxon>Fungi</taxon>
        <taxon>Dikarya</taxon>
        <taxon>Ascomycota</taxon>
        <taxon>Pezizomycotina</taxon>
        <taxon>Dothideomycetes</taxon>
        <taxon>Pleosporomycetidae</taxon>
        <taxon>Pleosporales</taxon>
        <taxon>Pleosporineae</taxon>
        <taxon>Pleosporaceae</taxon>
        <taxon>Bipolaris</taxon>
    </lineage>
</organism>
<proteinExistence type="predicted"/>
<dbReference type="GeneID" id="19149832"/>